<gene>
    <name evidence="1" type="primary">tcmP</name>
    <name evidence="1" type="ORF">LQG66_27890</name>
</gene>
<keyword evidence="2" id="KW-1185">Reference proteome</keyword>
<name>A0ABY3R7P3_9BRAD</name>
<organism evidence="1 2">
    <name type="scientific">Bradyrhizobium ontarionense</name>
    <dbReference type="NCBI Taxonomy" id="2898149"/>
    <lineage>
        <taxon>Bacteria</taxon>
        <taxon>Pseudomonadati</taxon>
        <taxon>Pseudomonadota</taxon>
        <taxon>Alphaproteobacteria</taxon>
        <taxon>Hyphomicrobiales</taxon>
        <taxon>Nitrobacteraceae</taxon>
        <taxon>Bradyrhizobium</taxon>
    </lineage>
</organism>
<reference evidence="1" key="1">
    <citation type="journal article" date="2024" name="Antonie Van Leeuwenhoek">
        <title>Bradyrhizobium ontarionense sp. nov., a novel bacterial symbiont isolated from Aeschynomene indica (Indian jointvetch), harbours photosynthesis, nitrogen fixation and nitrous oxide (N2O) reductase genes.</title>
        <authorList>
            <person name="Bromfield E.S.P."/>
            <person name="Cloutier S."/>
        </authorList>
    </citation>
    <scope>NUCLEOTIDE SEQUENCE</scope>
    <source>
        <strain evidence="1">A19</strain>
    </source>
</reference>
<evidence type="ECO:0000313" key="2">
    <source>
        <dbReference type="Proteomes" id="UP001431010"/>
    </source>
</evidence>
<dbReference type="InterPro" id="IPR031009">
    <property type="entry name" value="Tcm_partner"/>
</dbReference>
<evidence type="ECO:0000313" key="1">
    <source>
        <dbReference type="EMBL" id="UFZ03042.1"/>
    </source>
</evidence>
<sequence length="280" mass="31332">MKQSDKIDPADGLVVSEVGEWAEEKHARVRRYIELASVARKDYLPPPVWRAGASYIELFSGPGRSLVRDTDRIIDGSPLVACKAAQANKTPFTEMHLNDMESANSAAVGQRLKAIGGNPICYSRPAIAAVDDIIASLNPGGLHFAFLDPFNLEALSFDLVRKLSQLKRVDMLIHVSVQDLQRNSDKYSAPGSNVLETFAPGWRKVVDPSQANRPFRAALMAYWMQEIEKLGKAPARGVELVRGSKDQPLYWLVFVSGHQLAQKFWEAIRRDPREQREMDF</sequence>
<proteinExistence type="predicted"/>
<dbReference type="Proteomes" id="UP001431010">
    <property type="component" value="Chromosome"/>
</dbReference>
<dbReference type="NCBIfam" id="TIGR04474">
    <property type="entry name" value="tcm_partner"/>
    <property type="match status" value="1"/>
</dbReference>
<dbReference type="RefSeq" id="WP_231318922.1">
    <property type="nucleotide sequence ID" value="NZ_CP088156.1"/>
</dbReference>
<accession>A0ABY3R7P3</accession>
<dbReference type="EMBL" id="CP088156">
    <property type="protein sequence ID" value="UFZ03042.1"/>
    <property type="molecule type" value="Genomic_DNA"/>
</dbReference>
<protein>
    <submittedName>
        <fullName evidence="1">Three-Cys-motif partner protein TcmP</fullName>
    </submittedName>
</protein>